<evidence type="ECO:0000256" key="8">
    <source>
        <dbReference type="ARBA" id="ARBA00022842"/>
    </source>
</evidence>
<comment type="similarity">
    <text evidence="3 10 13">Belongs to the IPP transferase family.</text>
</comment>
<feature type="site" description="Interaction with substrate tRNA" evidence="10">
    <location>
        <position position="111"/>
    </location>
</feature>
<evidence type="ECO:0000256" key="5">
    <source>
        <dbReference type="ARBA" id="ARBA00022694"/>
    </source>
</evidence>
<dbReference type="GO" id="GO:0052381">
    <property type="term" value="F:tRNA dimethylallyltransferase activity"/>
    <property type="evidence" value="ECO:0007669"/>
    <property type="project" value="UniProtKB-UniRule"/>
</dbReference>
<evidence type="ECO:0000313" key="15">
    <source>
        <dbReference type="Proteomes" id="UP000178985"/>
    </source>
</evidence>
<feature type="binding site" evidence="10">
    <location>
        <begin position="11"/>
        <end position="18"/>
    </location>
    <ligand>
        <name>ATP</name>
        <dbReference type="ChEBI" id="CHEBI:30616"/>
    </ligand>
</feature>
<comment type="caution">
    <text evidence="10">Lacks conserved residue(s) required for the propagation of feature annotation.</text>
</comment>
<comment type="caution">
    <text evidence="14">The sequence shown here is derived from an EMBL/GenBank/DDBJ whole genome shotgun (WGS) entry which is preliminary data.</text>
</comment>
<dbReference type="EMBL" id="MFTO01000018">
    <property type="protein sequence ID" value="OGI63501.1"/>
    <property type="molecule type" value="Genomic_DNA"/>
</dbReference>
<comment type="function">
    <text evidence="2 10 12">Catalyzes the transfer of a dimethylallyl group onto the adenine at position 37 in tRNAs that read codons beginning with uridine, leading to the formation of N6-(dimethylallyl)adenosine (i(6)A).</text>
</comment>
<dbReference type="HAMAP" id="MF_00185">
    <property type="entry name" value="IPP_trans"/>
    <property type="match status" value="1"/>
</dbReference>
<comment type="subunit">
    <text evidence="10">Monomer.</text>
</comment>
<feature type="site" description="Interaction with substrate tRNA" evidence="10">
    <location>
        <position position="134"/>
    </location>
</feature>
<dbReference type="Proteomes" id="UP000178985">
    <property type="component" value="Unassembled WGS sequence"/>
</dbReference>
<feature type="region of interest" description="Interaction with substrate tRNA" evidence="10">
    <location>
        <begin position="45"/>
        <end position="48"/>
    </location>
</feature>
<evidence type="ECO:0000313" key="14">
    <source>
        <dbReference type="EMBL" id="OGI63501.1"/>
    </source>
</evidence>
<evidence type="ECO:0000256" key="11">
    <source>
        <dbReference type="RuleBase" id="RU003783"/>
    </source>
</evidence>
<accession>A0A1F6V159</accession>
<dbReference type="NCBIfam" id="TIGR00174">
    <property type="entry name" value="miaA"/>
    <property type="match status" value="1"/>
</dbReference>
<name>A0A1F6V159_9BACT</name>
<comment type="catalytic activity">
    <reaction evidence="9 10 11">
        <text>adenosine(37) in tRNA + dimethylallyl diphosphate = N(6)-dimethylallyladenosine(37) in tRNA + diphosphate</text>
        <dbReference type="Rhea" id="RHEA:26482"/>
        <dbReference type="Rhea" id="RHEA-COMP:10162"/>
        <dbReference type="Rhea" id="RHEA-COMP:10375"/>
        <dbReference type="ChEBI" id="CHEBI:33019"/>
        <dbReference type="ChEBI" id="CHEBI:57623"/>
        <dbReference type="ChEBI" id="CHEBI:74411"/>
        <dbReference type="ChEBI" id="CHEBI:74415"/>
        <dbReference type="EC" id="2.5.1.75"/>
    </reaction>
</comment>
<evidence type="ECO:0000256" key="4">
    <source>
        <dbReference type="ARBA" id="ARBA00022679"/>
    </source>
</evidence>
<dbReference type="GO" id="GO:0005524">
    <property type="term" value="F:ATP binding"/>
    <property type="evidence" value="ECO:0007669"/>
    <property type="project" value="UniProtKB-UniRule"/>
</dbReference>
<dbReference type="Pfam" id="PF01715">
    <property type="entry name" value="IPPT"/>
    <property type="match status" value="1"/>
</dbReference>
<keyword evidence="7 10" id="KW-0067">ATP-binding</keyword>
<evidence type="ECO:0000256" key="9">
    <source>
        <dbReference type="ARBA" id="ARBA00049563"/>
    </source>
</evidence>
<dbReference type="InterPro" id="IPR018022">
    <property type="entry name" value="IPT"/>
</dbReference>
<evidence type="ECO:0000256" key="3">
    <source>
        <dbReference type="ARBA" id="ARBA00005842"/>
    </source>
</evidence>
<keyword evidence="8 10" id="KW-0460">Magnesium</keyword>
<feature type="binding site" evidence="10">
    <location>
        <begin position="13"/>
        <end position="18"/>
    </location>
    <ligand>
        <name>substrate</name>
    </ligand>
</feature>
<evidence type="ECO:0000256" key="6">
    <source>
        <dbReference type="ARBA" id="ARBA00022741"/>
    </source>
</evidence>
<keyword evidence="5 10" id="KW-0819">tRNA processing</keyword>
<dbReference type="AlphaFoldDB" id="A0A1F6V159"/>
<dbReference type="PANTHER" id="PTHR11088:SF60">
    <property type="entry name" value="TRNA DIMETHYLALLYLTRANSFERASE"/>
    <property type="match status" value="1"/>
</dbReference>
<evidence type="ECO:0000256" key="13">
    <source>
        <dbReference type="RuleBase" id="RU003785"/>
    </source>
</evidence>
<protein>
    <recommendedName>
        <fullName evidence="10">tRNA dimethylallyltransferase</fullName>
        <ecNumber evidence="10">2.5.1.75</ecNumber>
    </recommendedName>
    <alternativeName>
        <fullName evidence="10">Dimethylallyl diphosphate:tRNA dimethylallyltransferase</fullName>
        <shortName evidence="10">DMAPP:tRNA dimethylallyltransferase</shortName>
        <shortName evidence="10">DMATase</shortName>
    </alternativeName>
    <alternativeName>
        <fullName evidence="10">Isopentenyl-diphosphate:tRNA isopentenyltransferase</fullName>
        <shortName evidence="10">IPP transferase</shortName>
        <shortName evidence="10">IPPT</shortName>
        <shortName evidence="10">IPTase</shortName>
    </alternativeName>
</protein>
<evidence type="ECO:0000256" key="2">
    <source>
        <dbReference type="ARBA" id="ARBA00003213"/>
    </source>
</evidence>
<dbReference type="EC" id="2.5.1.75" evidence="10"/>
<keyword evidence="4 10" id="KW-0808">Transferase</keyword>
<dbReference type="InterPro" id="IPR027417">
    <property type="entry name" value="P-loop_NTPase"/>
</dbReference>
<dbReference type="InterPro" id="IPR039657">
    <property type="entry name" value="Dimethylallyltransferase"/>
</dbReference>
<proteinExistence type="inferred from homology"/>
<dbReference type="GO" id="GO:0006400">
    <property type="term" value="P:tRNA modification"/>
    <property type="evidence" value="ECO:0007669"/>
    <property type="project" value="TreeGrafter"/>
</dbReference>
<sequence>MRKGKVIVIVGTTATGKSDLGVKIAKKLNPPSALSGGGGEIISADSRQVYKGLDIGTGKITKEEMKSVSHHLLDVINPKKKFTVFDYQKKAISAMAEIAKKGKVPIIVGGTGFYIDAVTKGVVLPKVPPNHTLRRKLVKNSAIALFLTLKKIDPARAKNIDPHNKIRLIRAIEIAKALGKVPHLAVKPPSYRFIKIGLVLPPDVLKKKVEKRVKKMFTDGLLDEIKKLKRSGVSEKRLREFGFEYNNPTPESVITNTLKYAKRQATWFKRDPEIKWFTPSGAEGFGRKDYKKIISFLEKEVSKKPKLHQ</sequence>
<keyword evidence="6 10" id="KW-0547">Nucleotide-binding</keyword>
<evidence type="ECO:0000256" key="10">
    <source>
        <dbReference type="HAMAP-Rule" id="MF_00185"/>
    </source>
</evidence>
<dbReference type="Gene3D" id="1.10.20.140">
    <property type="match status" value="1"/>
</dbReference>
<dbReference type="SUPFAM" id="SSF52540">
    <property type="entry name" value="P-loop containing nucleoside triphosphate hydrolases"/>
    <property type="match status" value="1"/>
</dbReference>
<evidence type="ECO:0000256" key="7">
    <source>
        <dbReference type="ARBA" id="ARBA00022840"/>
    </source>
</evidence>
<dbReference type="Gene3D" id="3.40.50.300">
    <property type="entry name" value="P-loop containing nucleotide triphosphate hydrolases"/>
    <property type="match status" value="1"/>
</dbReference>
<organism evidence="14 15">
    <name type="scientific">Candidatus Nomurabacteria bacterium RIFCSPHIGHO2_01_FULL_40_20</name>
    <dbReference type="NCBI Taxonomy" id="1801738"/>
    <lineage>
        <taxon>Bacteria</taxon>
        <taxon>Candidatus Nomuraibacteriota</taxon>
    </lineage>
</organism>
<comment type="cofactor">
    <cofactor evidence="1 10">
        <name>Mg(2+)</name>
        <dbReference type="ChEBI" id="CHEBI:18420"/>
    </cofactor>
</comment>
<reference evidence="14 15" key="1">
    <citation type="journal article" date="2016" name="Nat. Commun.">
        <title>Thousands of microbial genomes shed light on interconnected biogeochemical processes in an aquifer system.</title>
        <authorList>
            <person name="Anantharaman K."/>
            <person name="Brown C.T."/>
            <person name="Hug L.A."/>
            <person name="Sharon I."/>
            <person name="Castelle C.J."/>
            <person name="Probst A.J."/>
            <person name="Thomas B.C."/>
            <person name="Singh A."/>
            <person name="Wilkins M.J."/>
            <person name="Karaoz U."/>
            <person name="Brodie E.L."/>
            <person name="Williams K.H."/>
            <person name="Hubbard S.S."/>
            <person name="Banfield J.F."/>
        </authorList>
    </citation>
    <scope>NUCLEOTIDE SEQUENCE [LARGE SCALE GENOMIC DNA]</scope>
</reference>
<evidence type="ECO:0000256" key="12">
    <source>
        <dbReference type="RuleBase" id="RU003784"/>
    </source>
</evidence>
<evidence type="ECO:0000256" key="1">
    <source>
        <dbReference type="ARBA" id="ARBA00001946"/>
    </source>
</evidence>
<gene>
    <name evidence="10" type="primary">miaA</name>
    <name evidence="14" type="ORF">A2733_00415</name>
</gene>
<dbReference type="PANTHER" id="PTHR11088">
    <property type="entry name" value="TRNA DIMETHYLALLYLTRANSFERASE"/>
    <property type="match status" value="1"/>
</dbReference>